<dbReference type="InterPro" id="IPR051320">
    <property type="entry name" value="Viral_Replic_Matur_Polypro"/>
</dbReference>
<dbReference type="CDD" id="cd09274">
    <property type="entry name" value="RNase_HI_RT_Ty3"/>
    <property type="match status" value="1"/>
</dbReference>
<dbReference type="Gene3D" id="3.30.70.270">
    <property type="match status" value="1"/>
</dbReference>
<dbReference type="AlphaFoldDB" id="A0AA88X5G1"/>
<evidence type="ECO:0000313" key="3">
    <source>
        <dbReference type="Proteomes" id="UP001188597"/>
    </source>
</evidence>
<gene>
    <name evidence="2" type="ORF">RJ639_028172</name>
</gene>
<dbReference type="PANTHER" id="PTHR33064">
    <property type="entry name" value="POL PROTEIN"/>
    <property type="match status" value="1"/>
</dbReference>
<dbReference type="FunFam" id="3.30.70.270:FF:000020">
    <property type="entry name" value="Transposon Tf2-6 polyprotein-like Protein"/>
    <property type="match status" value="1"/>
</dbReference>
<dbReference type="InterPro" id="IPR041577">
    <property type="entry name" value="RT_RNaseH_2"/>
</dbReference>
<protein>
    <recommendedName>
        <fullName evidence="1">Reverse transcriptase/retrotransposon-derived protein RNase H-like domain-containing protein</fullName>
    </recommendedName>
</protein>
<dbReference type="EMBL" id="JAVXUP010000057">
    <property type="protein sequence ID" value="KAK3040257.1"/>
    <property type="molecule type" value="Genomic_DNA"/>
</dbReference>
<feature type="domain" description="Reverse transcriptase/retrotransposon-derived protein RNase H-like" evidence="1">
    <location>
        <begin position="57"/>
        <end position="151"/>
    </location>
</feature>
<organism evidence="2 3">
    <name type="scientific">Escallonia herrerae</name>
    <dbReference type="NCBI Taxonomy" id="1293975"/>
    <lineage>
        <taxon>Eukaryota</taxon>
        <taxon>Viridiplantae</taxon>
        <taxon>Streptophyta</taxon>
        <taxon>Embryophyta</taxon>
        <taxon>Tracheophyta</taxon>
        <taxon>Spermatophyta</taxon>
        <taxon>Magnoliopsida</taxon>
        <taxon>eudicotyledons</taxon>
        <taxon>Gunneridae</taxon>
        <taxon>Pentapetalae</taxon>
        <taxon>asterids</taxon>
        <taxon>campanulids</taxon>
        <taxon>Escalloniales</taxon>
        <taxon>Escalloniaceae</taxon>
        <taxon>Escallonia</taxon>
    </lineage>
</organism>
<proteinExistence type="predicted"/>
<comment type="caution">
    <text evidence="2">The sequence shown here is derived from an EMBL/GenBank/DDBJ whole genome shotgun (WGS) entry which is preliminary data.</text>
</comment>
<evidence type="ECO:0000313" key="2">
    <source>
        <dbReference type="EMBL" id="KAK3040257.1"/>
    </source>
</evidence>
<name>A0AA88X5G1_9ASTE</name>
<keyword evidence="3" id="KW-1185">Reference proteome</keyword>
<reference evidence="2" key="1">
    <citation type="submission" date="2022-12" db="EMBL/GenBank/DDBJ databases">
        <title>Draft genome assemblies for two species of Escallonia (Escalloniales).</title>
        <authorList>
            <person name="Chanderbali A."/>
            <person name="Dervinis C."/>
            <person name="Anghel I."/>
            <person name="Soltis D."/>
            <person name="Soltis P."/>
            <person name="Zapata F."/>
        </authorList>
    </citation>
    <scope>NUCLEOTIDE SEQUENCE</scope>
    <source>
        <strain evidence="2">UCBG64.0493</strain>
        <tissue evidence="2">Leaf</tissue>
    </source>
</reference>
<dbReference type="PANTHER" id="PTHR33064:SF40">
    <property type="entry name" value="REVERSE TRANSCRIPTASE_RETROTRANSPOSON-DERIVED PROTEIN RNASE H-LIKE DOMAIN-CONTAINING PROTEIN"/>
    <property type="match status" value="1"/>
</dbReference>
<dbReference type="SUPFAM" id="SSF56672">
    <property type="entry name" value="DNA/RNA polymerases"/>
    <property type="match status" value="1"/>
</dbReference>
<evidence type="ECO:0000259" key="1">
    <source>
        <dbReference type="Pfam" id="PF17919"/>
    </source>
</evidence>
<dbReference type="InterPro" id="IPR043502">
    <property type="entry name" value="DNA/RNA_pol_sf"/>
</dbReference>
<dbReference type="InterPro" id="IPR043128">
    <property type="entry name" value="Rev_trsase/Diguanyl_cyclase"/>
</dbReference>
<dbReference type="Proteomes" id="UP001188597">
    <property type="component" value="Unassembled WGS sequence"/>
</dbReference>
<sequence length="170" mass="19988">MDEEKVKAIKEWEAPAKVSELRSFLCLANYYRWFIKGYSAKAAPLMDLLKKGKTWEWSKMCQTAFKGLKEAVTEELVLALPDHMKVFEVQRDAFNFAVGGVLMQEAHPIVFESRKLNDTERKYTMQEKEMTSVVHCLRTWRHYLLGSRFLIRTNNIAINYFQSQRKLSLK</sequence>
<dbReference type="Pfam" id="PF17919">
    <property type="entry name" value="RT_RNaseH_2"/>
    <property type="match status" value="1"/>
</dbReference>
<accession>A0AA88X5G1</accession>